<dbReference type="PROSITE" id="PS01036">
    <property type="entry name" value="HSP70_3"/>
    <property type="match status" value="1"/>
</dbReference>
<feature type="domain" description="Ankyrin repeat" evidence="4">
    <location>
        <begin position="16"/>
        <end position="175"/>
    </location>
</feature>
<dbReference type="GO" id="GO:0140662">
    <property type="term" value="F:ATP-dependent protein folding chaperone"/>
    <property type="evidence" value="ECO:0007669"/>
    <property type="project" value="InterPro"/>
</dbReference>
<keyword evidence="6" id="KW-1185">Reference proteome</keyword>
<evidence type="ECO:0000313" key="5">
    <source>
        <dbReference type="EnsemblPlants" id="QL06p021480:mrna"/>
    </source>
</evidence>
<dbReference type="AlphaFoldDB" id="A0A7N2LX61"/>
<dbReference type="InParanoid" id="A0A7N2LX61"/>
<dbReference type="Pfam" id="PF11904">
    <property type="entry name" value="ANKRD13_C"/>
    <property type="match status" value="1"/>
</dbReference>
<evidence type="ECO:0000256" key="1">
    <source>
        <dbReference type="ARBA" id="ARBA00022741"/>
    </source>
</evidence>
<sequence>MKLWPFKVISDSNDRPKILVNYKGRKEQFTAEEISSIVLSKMRETVEAYLGVILLAELVGRTNWPRQEKTESVSECKAGVDEIHNVVFNFRSQKVTGEDSDVAGSEQVLPLELDEDDDSFLVAENPSFRFPSTNQRRHSRFVREEREWVTVPRKSVDVPSVTVLPRRSVSTVPPLFLATAGDAHLGGEDFVNIMVNYFVKEFKWKNNKDISGNHKALSRLRTDCERAKKTLSSAENATIYIDSLYEGLDVRSGISDAWFEEKNMELFKKCMEPVEKCLRDAKMDKRTVDDVVLVGGSTRIPKVQQLLQDFFEGKNLCKSIDGLDEVVAYGAAI</sequence>
<evidence type="ECO:0000259" key="4">
    <source>
        <dbReference type="Pfam" id="PF11904"/>
    </source>
</evidence>
<dbReference type="FunFam" id="3.90.640.10:FF:000002">
    <property type="entry name" value="Heat shock 70 kDa"/>
    <property type="match status" value="1"/>
</dbReference>
<dbReference type="InterPro" id="IPR055285">
    <property type="entry name" value="ANKRD13_C"/>
</dbReference>
<dbReference type="SUPFAM" id="SSF53067">
    <property type="entry name" value="Actin-like ATPase domain"/>
    <property type="match status" value="2"/>
</dbReference>
<keyword evidence="3" id="KW-0346">Stress response</keyword>
<evidence type="ECO:0000256" key="2">
    <source>
        <dbReference type="ARBA" id="ARBA00022840"/>
    </source>
</evidence>
<keyword evidence="2" id="KW-0067">ATP-binding</keyword>
<name>A0A7N2LX61_QUELO</name>
<dbReference type="InterPro" id="IPR043129">
    <property type="entry name" value="ATPase_NBD"/>
</dbReference>
<dbReference type="InterPro" id="IPR013126">
    <property type="entry name" value="Hsp_70_fam"/>
</dbReference>
<reference evidence="5" key="2">
    <citation type="submission" date="2021-01" db="UniProtKB">
        <authorList>
            <consortium name="EnsemblPlants"/>
        </authorList>
    </citation>
    <scope>IDENTIFICATION</scope>
</reference>
<dbReference type="Gramene" id="QL06p021480:mrna">
    <property type="protein sequence ID" value="QL06p021480:mrna"/>
    <property type="gene ID" value="QL06p021480"/>
</dbReference>
<dbReference type="Gene3D" id="3.90.640.10">
    <property type="entry name" value="Actin, Chain A, domain 4"/>
    <property type="match status" value="1"/>
</dbReference>
<dbReference type="GO" id="GO:0005524">
    <property type="term" value="F:ATP binding"/>
    <property type="evidence" value="ECO:0007669"/>
    <property type="project" value="UniProtKB-KW"/>
</dbReference>
<accession>A0A7N2LX61</accession>
<dbReference type="Pfam" id="PF00012">
    <property type="entry name" value="HSP70"/>
    <property type="match status" value="1"/>
</dbReference>
<evidence type="ECO:0000256" key="3">
    <source>
        <dbReference type="ARBA" id="ARBA00023016"/>
    </source>
</evidence>
<evidence type="ECO:0000313" key="6">
    <source>
        <dbReference type="Proteomes" id="UP000594261"/>
    </source>
</evidence>
<dbReference type="Proteomes" id="UP000594261">
    <property type="component" value="Chromosome 6"/>
</dbReference>
<dbReference type="Gene3D" id="3.30.420.40">
    <property type="match status" value="3"/>
</dbReference>
<keyword evidence="1" id="KW-0547">Nucleotide-binding</keyword>
<dbReference type="PANTHER" id="PTHR19375">
    <property type="entry name" value="HEAT SHOCK PROTEIN 70KDA"/>
    <property type="match status" value="1"/>
</dbReference>
<dbReference type="GO" id="GO:0006950">
    <property type="term" value="P:response to stress"/>
    <property type="evidence" value="ECO:0007669"/>
    <property type="project" value="UniProtKB-ARBA"/>
</dbReference>
<dbReference type="EnsemblPlants" id="QL06p021480:mrna">
    <property type="protein sequence ID" value="QL06p021480:mrna"/>
    <property type="gene ID" value="QL06p021480"/>
</dbReference>
<reference evidence="5 6" key="1">
    <citation type="journal article" date="2016" name="G3 (Bethesda)">
        <title>First Draft Assembly and Annotation of the Genome of a California Endemic Oak Quercus lobata Nee (Fagaceae).</title>
        <authorList>
            <person name="Sork V.L."/>
            <person name="Fitz-Gibbon S.T."/>
            <person name="Puiu D."/>
            <person name="Crepeau M."/>
            <person name="Gugger P.F."/>
            <person name="Sherman R."/>
            <person name="Stevens K."/>
            <person name="Langley C.H."/>
            <person name="Pellegrini M."/>
            <person name="Salzberg S.L."/>
        </authorList>
    </citation>
    <scope>NUCLEOTIDE SEQUENCE [LARGE SCALE GENOMIC DNA]</scope>
    <source>
        <strain evidence="5 6">cv. SW786</strain>
    </source>
</reference>
<dbReference type="PRINTS" id="PR00301">
    <property type="entry name" value="HEATSHOCK70"/>
</dbReference>
<dbReference type="FunFam" id="3.30.420.40:FF:000465">
    <property type="entry name" value="Heat shock cognate 70 kDa protein 2"/>
    <property type="match status" value="1"/>
</dbReference>
<organism evidence="5 6">
    <name type="scientific">Quercus lobata</name>
    <name type="common">Valley oak</name>
    <dbReference type="NCBI Taxonomy" id="97700"/>
    <lineage>
        <taxon>Eukaryota</taxon>
        <taxon>Viridiplantae</taxon>
        <taxon>Streptophyta</taxon>
        <taxon>Embryophyta</taxon>
        <taxon>Tracheophyta</taxon>
        <taxon>Spermatophyta</taxon>
        <taxon>Magnoliopsida</taxon>
        <taxon>eudicotyledons</taxon>
        <taxon>Gunneridae</taxon>
        <taxon>Pentapetalae</taxon>
        <taxon>rosids</taxon>
        <taxon>fabids</taxon>
        <taxon>Fagales</taxon>
        <taxon>Fagaceae</taxon>
        <taxon>Quercus</taxon>
    </lineage>
</organism>
<proteinExistence type="predicted"/>
<dbReference type="InterPro" id="IPR018181">
    <property type="entry name" value="Heat_shock_70_CS"/>
</dbReference>
<protein>
    <recommendedName>
        <fullName evidence="4">Ankyrin repeat domain-containing protein</fullName>
    </recommendedName>
</protein>
<dbReference type="EMBL" id="LRBV02000006">
    <property type="status" value="NOT_ANNOTATED_CDS"/>
    <property type="molecule type" value="Genomic_DNA"/>
</dbReference>